<dbReference type="RefSeq" id="WP_182848091.1">
    <property type="nucleotide sequence ID" value="NZ_BAAALP010000007.1"/>
</dbReference>
<dbReference type="Proteomes" id="UP000572680">
    <property type="component" value="Unassembled WGS sequence"/>
</dbReference>
<feature type="signal peptide" evidence="1">
    <location>
        <begin position="1"/>
        <end position="29"/>
    </location>
</feature>
<dbReference type="InterPro" id="IPR006311">
    <property type="entry name" value="TAT_signal"/>
</dbReference>
<dbReference type="PROSITE" id="PS51318">
    <property type="entry name" value="TAT"/>
    <property type="match status" value="1"/>
</dbReference>
<dbReference type="AlphaFoldDB" id="A0A7W3LXP8"/>
<sequence>MRTITRRTAVVAAIAGAALGGLAVTPASAAASCNTNNLCLFNGAPGNYRLGATLKLAGADVPISSSKGLTCDPGAARMFSGFTLLRAKSGISGTNHVSYGIWLVPFVKRGGDWEQQPAVNIKPNVDTTINAASTTLYAACAYEYQRST</sequence>
<evidence type="ECO:0008006" key="4">
    <source>
        <dbReference type="Google" id="ProtNLM"/>
    </source>
</evidence>
<evidence type="ECO:0000313" key="3">
    <source>
        <dbReference type="Proteomes" id="UP000572680"/>
    </source>
</evidence>
<protein>
    <recommendedName>
        <fullName evidence="4">Peptidase inhibitor family I36</fullName>
    </recommendedName>
</protein>
<evidence type="ECO:0000313" key="2">
    <source>
        <dbReference type="EMBL" id="MBA8956154.1"/>
    </source>
</evidence>
<comment type="caution">
    <text evidence="2">The sequence shown here is derived from an EMBL/GenBank/DDBJ whole genome shotgun (WGS) entry which is preliminary data.</text>
</comment>
<gene>
    <name evidence="2" type="ORF">HNR61_007836</name>
</gene>
<accession>A0A7W3LXP8</accession>
<dbReference type="EMBL" id="JACJIA010000014">
    <property type="protein sequence ID" value="MBA8956154.1"/>
    <property type="molecule type" value="Genomic_DNA"/>
</dbReference>
<reference evidence="2 3" key="1">
    <citation type="submission" date="2020-08" db="EMBL/GenBank/DDBJ databases">
        <title>Genomic Encyclopedia of Type Strains, Phase IV (KMG-IV): sequencing the most valuable type-strain genomes for metagenomic binning, comparative biology and taxonomic classification.</title>
        <authorList>
            <person name="Goeker M."/>
        </authorList>
    </citation>
    <scope>NUCLEOTIDE SEQUENCE [LARGE SCALE GENOMIC DNA]</scope>
    <source>
        <strain evidence="2 3">DSM 44197</strain>
    </source>
</reference>
<proteinExistence type="predicted"/>
<organism evidence="2 3">
    <name type="scientific">Actinomadura namibiensis</name>
    <dbReference type="NCBI Taxonomy" id="182080"/>
    <lineage>
        <taxon>Bacteria</taxon>
        <taxon>Bacillati</taxon>
        <taxon>Actinomycetota</taxon>
        <taxon>Actinomycetes</taxon>
        <taxon>Streptosporangiales</taxon>
        <taxon>Thermomonosporaceae</taxon>
        <taxon>Actinomadura</taxon>
    </lineage>
</organism>
<keyword evidence="3" id="KW-1185">Reference proteome</keyword>
<keyword evidence="1" id="KW-0732">Signal</keyword>
<dbReference type="PROSITE" id="PS51257">
    <property type="entry name" value="PROKAR_LIPOPROTEIN"/>
    <property type="match status" value="1"/>
</dbReference>
<name>A0A7W3LXP8_ACTNM</name>
<evidence type="ECO:0000256" key="1">
    <source>
        <dbReference type="SAM" id="SignalP"/>
    </source>
</evidence>
<feature type="chain" id="PRO_5030992366" description="Peptidase inhibitor family I36" evidence="1">
    <location>
        <begin position="30"/>
        <end position="148"/>
    </location>
</feature>